<reference evidence="2 3" key="1">
    <citation type="journal article" date="2016" name="Syst. Appl. Microbiol.">
        <title>Vibrio bivalvicida sp. nov., a novel larval pathogen for bivalve molluscs reared in a hatchery.</title>
        <authorList>
            <person name="Dubert J."/>
            <person name="Romalde J.L."/>
            <person name="Prado S."/>
            <person name="Barja J.L."/>
        </authorList>
    </citation>
    <scope>NUCLEOTIDE SEQUENCE [LARGE SCALE GENOMIC DNA]</scope>
    <source>
        <strain evidence="2 3">605</strain>
    </source>
</reference>
<dbReference type="AlphaFoldDB" id="A0A177Y059"/>
<dbReference type="EMBL" id="LLEI02000029">
    <property type="protein sequence ID" value="OAJ94242.1"/>
    <property type="molecule type" value="Genomic_DNA"/>
</dbReference>
<feature type="chain" id="PRO_5008079301" evidence="1">
    <location>
        <begin position="22"/>
        <end position="191"/>
    </location>
</feature>
<comment type="caution">
    <text evidence="2">The sequence shown here is derived from an EMBL/GenBank/DDBJ whole genome shotgun (WGS) entry which is preliminary data.</text>
</comment>
<feature type="signal peptide" evidence="1">
    <location>
        <begin position="1"/>
        <end position="21"/>
    </location>
</feature>
<protein>
    <submittedName>
        <fullName evidence="2">Uncharacterized protein</fullName>
    </submittedName>
</protein>
<accession>A0A177Y059</accession>
<evidence type="ECO:0000256" key="1">
    <source>
        <dbReference type="SAM" id="SignalP"/>
    </source>
</evidence>
<name>A0A177Y059_9VIBR</name>
<evidence type="ECO:0000313" key="2">
    <source>
        <dbReference type="EMBL" id="OAJ94242.1"/>
    </source>
</evidence>
<dbReference type="Proteomes" id="UP000078406">
    <property type="component" value="Unassembled WGS sequence"/>
</dbReference>
<organism evidence="2 3">
    <name type="scientific">Vibrio bivalvicida</name>
    <dbReference type="NCBI Taxonomy" id="1276888"/>
    <lineage>
        <taxon>Bacteria</taxon>
        <taxon>Pseudomonadati</taxon>
        <taxon>Pseudomonadota</taxon>
        <taxon>Gammaproteobacteria</taxon>
        <taxon>Vibrionales</taxon>
        <taxon>Vibrionaceae</taxon>
        <taxon>Vibrio</taxon>
        <taxon>Vibrio oreintalis group</taxon>
    </lineage>
</organism>
<sequence>MIKIKPVLLIALNIFSFQAVASLEHIEVSQPQLEKDIACEKVGETISTCLKSISWYSSPEAYIFKFKLKGDFDAEKVEKITMLHAKQLSAFLNPLTAAFYDTSPALLDRLEQGKYRAENIIIEISVNNLKEKYSAYLYPRLINNKIHLISNFFYGEVDVYKHLKQKCESIEDIKGIEDKESYQKSCIFTNK</sequence>
<proteinExistence type="predicted"/>
<gene>
    <name evidence="2" type="ORF">APB76_10525</name>
</gene>
<keyword evidence="1" id="KW-0732">Signal</keyword>
<dbReference type="RefSeq" id="WP_054962904.1">
    <property type="nucleotide sequence ID" value="NZ_LLEI02000029.1"/>
</dbReference>
<evidence type="ECO:0000313" key="3">
    <source>
        <dbReference type="Proteomes" id="UP000078406"/>
    </source>
</evidence>